<reference evidence="3" key="1">
    <citation type="journal article" date="2010" name="Science">
        <title>Signatures of adaptation to obligate biotrophy in the Hyaloperonospora arabidopsidis genome.</title>
        <authorList>
            <person name="Baxter L."/>
            <person name="Tripathy S."/>
            <person name="Ishaque N."/>
            <person name="Boot N."/>
            <person name="Cabral A."/>
            <person name="Kemen E."/>
            <person name="Thines M."/>
            <person name="Ah-Fong A."/>
            <person name="Anderson R."/>
            <person name="Badejoko W."/>
            <person name="Bittner-Eddy P."/>
            <person name="Boore J.L."/>
            <person name="Chibucos M.C."/>
            <person name="Coates M."/>
            <person name="Dehal P."/>
            <person name="Delehaunty K."/>
            <person name="Dong S."/>
            <person name="Downton P."/>
            <person name="Dumas B."/>
            <person name="Fabro G."/>
            <person name="Fronick C."/>
            <person name="Fuerstenberg S.I."/>
            <person name="Fulton L."/>
            <person name="Gaulin E."/>
            <person name="Govers F."/>
            <person name="Hughes L."/>
            <person name="Humphray S."/>
            <person name="Jiang R.H."/>
            <person name="Judelson H."/>
            <person name="Kamoun S."/>
            <person name="Kyung K."/>
            <person name="Meijer H."/>
            <person name="Minx P."/>
            <person name="Morris P."/>
            <person name="Nelson J."/>
            <person name="Phuntumart V."/>
            <person name="Qutob D."/>
            <person name="Rehmany A."/>
            <person name="Rougon-Cardoso A."/>
            <person name="Ryden P."/>
            <person name="Torto-Alalibo T."/>
            <person name="Studholme D."/>
            <person name="Wang Y."/>
            <person name="Win J."/>
            <person name="Wood J."/>
            <person name="Clifton S.W."/>
            <person name="Rogers J."/>
            <person name="Van den Ackerveken G."/>
            <person name="Jones J.D."/>
            <person name="McDowell J.M."/>
            <person name="Beynon J."/>
            <person name="Tyler B.M."/>
        </authorList>
    </citation>
    <scope>NUCLEOTIDE SEQUENCE [LARGE SCALE GENOMIC DNA]</scope>
    <source>
        <strain evidence="3">Emoy2</strain>
    </source>
</reference>
<reference evidence="2" key="2">
    <citation type="submission" date="2015-06" db="UniProtKB">
        <authorList>
            <consortium name="EnsemblProtists"/>
        </authorList>
    </citation>
    <scope>IDENTIFICATION</scope>
    <source>
        <strain evidence="2">Emoy2</strain>
    </source>
</reference>
<dbReference type="PANTHER" id="PTHR36401">
    <property type="entry name" value="NADH DEHYDROGENASE [UBIQUINONE] 1 BETA SUBCOMPLEX SUBUNIT 8, MITOCHONDRIAL"/>
    <property type="match status" value="1"/>
</dbReference>
<keyword evidence="1" id="KW-0472">Membrane</keyword>
<dbReference type="STRING" id="559515.M4B8H2"/>
<keyword evidence="1" id="KW-0812">Transmembrane</keyword>
<dbReference type="eggNOG" id="ENOG502S5CD">
    <property type="taxonomic scope" value="Eukaryota"/>
</dbReference>
<proteinExistence type="predicted"/>
<dbReference type="InParanoid" id="M4B8H2"/>
<keyword evidence="3" id="KW-1185">Reference proteome</keyword>
<dbReference type="PANTHER" id="PTHR36401:SF1">
    <property type="entry name" value="NADH DEHYDROGENASE [UBIQUINONE] 1 BETA SUBCOMPLEX SUBUNIT 8, MITOCHONDRIAL"/>
    <property type="match status" value="1"/>
</dbReference>
<sequence>MSVNVRRGVLAVRGGHAHRPPPPPFARLKAPAQPLHEEAELVWNDGVSPETLIDFDAPHIPKYQALRHWLCGLGFFVTLMGVVTLYGPDSWRQAVKRETCLPDLKWELGEIDEPEGEMKGIDACCCANMRFLQRQSLAACRHLMHDRCGISSLHLVLLVCVRRWRSATFFLYLSPYRLRKFPAGNDRVDDPESLRLLWIHEEIAVHCSLNLCNRLASVPRIQPVQPVTRRSNNNRSS</sequence>
<evidence type="ECO:0000256" key="1">
    <source>
        <dbReference type="SAM" id="Phobius"/>
    </source>
</evidence>
<evidence type="ECO:0000313" key="2">
    <source>
        <dbReference type="EnsemblProtists" id="HpaP802578"/>
    </source>
</evidence>
<dbReference type="EnsemblProtists" id="HpaT802578">
    <property type="protein sequence ID" value="HpaP802578"/>
    <property type="gene ID" value="HpaG802578"/>
</dbReference>
<dbReference type="InterPro" id="IPR038863">
    <property type="entry name" value="Put_Complex_I_su8"/>
</dbReference>
<feature type="transmembrane region" description="Helical" evidence="1">
    <location>
        <begin position="66"/>
        <end position="87"/>
    </location>
</feature>
<protein>
    <submittedName>
        <fullName evidence="2">Uncharacterized protein</fullName>
    </submittedName>
</protein>
<keyword evidence="1" id="KW-1133">Transmembrane helix</keyword>
<accession>M4B8H2</accession>
<dbReference type="EMBL" id="JH597989">
    <property type="status" value="NOT_ANNOTATED_CDS"/>
    <property type="molecule type" value="Genomic_DNA"/>
</dbReference>
<name>M4B8H2_HYAAE</name>
<dbReference type="Proteomes" id="UP000011713">
    <property type="component" value="Unassembled WGS sequence"/>
</dbReference>
<dbReference type="HOGENOM" id="CLU_1172603_0_0_1"/>
<evidence type="ECO:0000313" key="3">
    <source>
        <dbReference type="Proteomes" id="UP000011713"/>
    </source>
</evidence>
<dbReference type="VEuPathDB" id="FungiDB:HpaG802578"/>
<dbReference type="AlphaFoldDB" id="M4B8H2"/>
<organism evidence="2 3">
    <name type="scientific">Hyaloperonospora arabidopsidis (strain Emoy2)</name>
    <name type="common">Downy mildew agent</name>
    <name type="synonym">Peronospora arabidopsidis</name>
    <dbReference type="NCBI Taxonomy" id="559515"/>
    <lineage>
        <taxon>Eukaryota</taxon>
        <taxon>Sar</taxon>
        <taxon>Stramenopiles</taxon>
        <taxon>Oomycota</taxon>
        <taxon>Peronosporomycetes</taxon>
        <taxon>Peronosporales</taxon>
        <taxon>Peronosporaceae</taxon>
        <taxon>Hyaloperonospora</taxon>
    </lineage>
</organism>